<dbReference type="NCBIfam" id="TIGR00548">
    <property type="entry name" value="lolB"/>
    <property type="match status" value="1"/>
</dbReference>
<feature type="chain" id="PRO_5045523434" description="Outer-membrane lipoprotein LolB" evidence="13">
    <location>
        <begin position="21"/>
        <end position="218"/>
    </location>
</feature>
<evidence type="ECO:0000256" key="4">
    <source>
        <dbReference type="ARBA" id="ARBA00016202"/>
    </source>
</evidence>
<evidence type="ECO:0000256" key="8">
    <source>
        <dbReference type="ARBA" id="ARBA00023136"/>
    </source>
</evidence>
<keyword evidence="15" id="KW-1185">Reference proteome</keyword>
<keyword evidence="8" id="KW-0472">Membrane</keyword>
<evidence type="ECO:0000256" key="6">
    <source>
        <dbReference type="ARBA" id="ARBA00022729"/>
    </source>
</evidence>
<dbReference type="EMBL" id="JACOGC010000001">
    <property type="protein sequence ID" value="MBC3884041.1"/>
    <property type="molecule type" value="Genomic_DNA"/>
</dbReference>
<evidence type="ECO:0000256" key="1">
    <source>
        <dbReference type="ARBA" id="ARBA00004459"/>
    </source>
</evidence>
<keyword evidence="10" id="KW-0143">Chaperone</keyword>
<dbReference type="CDD" id="cd16326">
    <property type="entry name" value="LolB"/>
    <property type="match status" value="1"/>
</dbReference>
<evidence type="ECO:0000256" key="2">
    <source>
        <dbReference type="ARBA" id="ARBA00009696"/>
    </source>
</evidence>
<keyword evidence="6 13" id="KW-0732">Signal</keyword>
<evidence type="ECO:0000256" key="9">
    <source>
        <dbReference type="ARBA" id="ARBA00023139"/>
    </source>
</evidence>
<dbReference type="InterPro" id="IPR004565">
    <property type="entry name" value="OM_lipoprot_LolB"/>
</dbReference>
<evidence type="ECO:0000256" key="5">
    <source>
        <dbReference type="ARBA" id="ARBA00022448"/>
    </source>
</evidence>
<evidence type="ECO:0000313" key="15">
    <source>
        <dbReference type="Proteomes" id="UP000613113"/>
    </source>
</evidence>
<dbReference type="Pfam" id="PF03550">
    <property type="entry name" value="LolB"/>
    <property type="match status" value="1"/>
</dbReference>
<dbReference type="SUPFAM" id="SSF89392">
    <property type="entry name" value="Prokaryotic lipoproteins and lipoprotein localization factors"/>
    <property type="match status" value="1"/>
</dbReference>
<dbReference type="RefSeq" id="WP_186861659.1">
    <property type="nucleotide sequence ID" value="NZ_JACOGC010000001.1"/>
</dbReference>
<name>A0ABR6YJF3_9BURK</name>
<keyword evidence="12 14" id="KW-0449">Lipoprotein</keyword>
<keyword evidence="9" id="KW-0564">Palmitate</keyword>
<dbReference type="Proteomes" id="UP000613113">
    <property type="component" value="Unassembled WGS sequence"/>
</dbReference>
<organism evidence="14 15">
    <name type="scientific">Undibacterium griseum</name>
    <dbReference type="NCBI Taxonomy" id="2762295"/>
    <lineage>
        <taxon>Bacteria</taxon>
        <taxon>Pseudomonadati</taxon>
        <taxon>Pseudomonadota</taxon>
        <taxon>Betaproteobacteria</taxon>
        <taxon>Burkholderiales</taxon>
        <taxon>Oxalobacteraceae</taxon>
        <taxon>Undibacterium</taxon>
    </lineage>
</organism>
<comment type="subunit">
    <text evidence="3">Monomer.</text>
</comment>
<accession>A0ABR6YJF3</accession>
<gene>
    <name evidence="14" type="primary">lolB</name>
    <name evidence="14" type="ORF">H8K27_02740</name>
</gene>
<comment type="caution">
    <text evidence="14">The sequence shown here is derived from an EMBL/GenBank/DDBJ whole genome shotgun (WGS) entry which is preliminary data.</text>
</comment>
<comment type="subcellular location">
    <subcellularLocation>
        <location evidence="1">Cell outer membrane</location>
        <topology evidence="1">Lipid-anchor</topology>
    </subcellularLocation>
</comment>
<evidence type="ECO:0000256" key="12">
    <source>
        <dbReference type="ARBA" id="ARBA00023288"/>
    </source>
</evidence>
<sequence>MFRSLPLPQIASSLALYCCAVLGSGCTTTTALQTPATHAASGVSAPETPARLYQNQIQLSGKISVRYEQNGKPQNLTGNFEWDQQDDRLQILLSSPLGQTLARITQNAQGAMLEQEGKMPHQANNLDQLISDTLHWPLPVSGLRDWLQGFVRTKDGHPLALLPADQTLEADGWKIRYASWHQSPVQPKRIDLSRYSQTAGEVSLSIYLEPYLDPLQNP</sequence>
<dbReference type="Gene3D" id="2.50.20.10">
    <property type="entry name" value="Lipoprotein localisation LolA/LolB/LppX"/>
    <property type="match status" value="1"/>
</dbReference>
<evidence type="ECO:0000256" key="11">
    <source>
        <dbReference type="ARBA" id="ARBA00023237"/>
    </source>
</evidence>
<evidence type="ECO:0000256" key="3">
    <source>
        <dbReference type="ARBA" id="ARBA00011245"/>
    </source>
</evidence>
<keyword evidence="11" id="KW-0998">Cell outer membrane</keyword>
<evidence type="ECO:0000313" key="14">
    <source>
        <dbReference type="EMBL" id="MBC3884041.1"/>
    </source>
</evidence>
<dbReference type="InterPro" id="IPR029046">
    <property type="entry name" value="LolA/LolB/LppX"/>
</dbReference>
<dbReference type="PROSITE" id="PS51257">
    <property type="entry name" value="PROKAR_LIPOPROTEIN"/>
    <property type="match status" value="1"/>
</dbReference>
<protein>
    <recommendedName>
        <fullName evidence="4">Outer-membrane lipoprotein LolB</fullName>
    </recommendedName>
</protein>
<evidence type="ECO:0000256" key="10">
    <source>
        <dbReference type="ARBA" id="ARBA00023186"/>
    </source>
</evidence>
<keyword evidence="7" id="KW-0653">Protein transport</keyword>
<reference evidence="14 15" key="1">
    <citation type="submission" date="2020-08" db="EMBL/GenBank/DDBJ databases">
        <title>Novel species isolated from subtropical streams in China.</title>
        <authorList>
            <person name="Lu H."/>
        </authorList>
    </citation>
    <scope>NUCLEOTIDE SEQUENCE [LARGE SCALE GENOMIC DNA]</scope>
    <source>
        <strain evidence="14 15">FT31W</strain>
    </source>
</reference>
<keyword evidence="5" id="KW-0813">Transport</keyword>
<feature type="signal peptide" evidence="13">
    <location>
        <begin position="1"/>
        <end position="20"/>
    </location>
</feature>
<evidence type="ECO:0000256" key="13">
    <source>
        <dbReference type="SAM" id="SignalP"/>
    </source>
</evidence>
<proteinExistence type="inferred from homology"/>
<evidence type="ECO:0000256" key="7">
    <source>
        <dbReference type="ARBA" id="ARBA00022927"/>
    </source>
</evidence>
<comment type="similarity">
    <text evidence="2">Belongs to the LolB family.</text>
</comment>